<reference key="2">
    <citation type="submission" date="2011-10" db="EMBL/GenBank/DDBJ databases">
        <title>The genome and transcriptome sequence of Clonorchis sinensis provide insights into the carcinogenic liver fluke.</title>
        <authorList>
            <person name="Wang X."/>
            <person name="Huang Y."/>
            <person name="Chen W."/>
            <person name="Liu H."/>
            <person name="Guo L."/>
            <person name="Chen Y."/>
            <person name="Luo F."/>
            <person name="Zhou W."/>
            <person name="Sun J."/>
            <person name="Mao Q."/>
            <person name="Liang P."/>
            <person name="Zhou C."/>
            <person name="Tian Y."/>
            <person name="Men J."/>
            <person name="Lv X."/>
            <person name="Huang L."/>
            <person name="Zhou J."/>
            <person name="Hu Y."/>
            <person name="Li R."/>
            <person name="Zhang F."/>
            <person name="Lei H."/>
            <person name="Li X."/>
            <person name="Hu X."/>
            <person name="Liang C."/>
            <person name="Xu J."/>
            <person name="Wu Z."/>
            <person name="Yu X."/>
        </authorList>
    </citation>
    <scope>NUCLEOTIDE SEQUENCE</scope>
    <source>
        <strain>Henan</strain>
    </source>
</reference>
<accession>G7YE47</accession>
<dbReference type="EMBL" id="DF143128">
    <property type="protein sequence ID" value="GAA51231.1"/>
    <property type="molecule type" value="Genomic_DNA"/>
</dbReference>
<keyword evidence="2" id="KW-1185">Reference proteome</keyword>
<dbReference type="Proteomes" id="UP000008909">
    <property type="component" value="Unassembled WGS sequence"/>
</dbReference>
<sequence length="213" mass="23770">MSAYFASTLRDNAKHSTIDKSLLNCKPSPQNTVLPYTEHHKLPSGLKSIELIWPEGYWKRSHADDEDCLEVEWKQVKEGMLSAFGTFCPSHLTRLNEHWISSRSADLIAVGKDIPATNNCDSARRSLEHRMIRSSKNDSTLVSFEGPEDEKGLRCTLFHLVGSNGQKKPGVSKTMEREFTPSIVVVSGGLCTLKNIPAGLLQHNRWKNPAGLN</sequence>
<evidence type="ECO:0000313" key="2">
    <source>
        <dbReference type="Proteomes" id="UP000008909"/>
    </source>
</evidence>
<name>G7YE47_CLOSI</name>
<reference evidence="1" key="1">
    <citation type="journal article" date="2011" name="Genome Biol.">
        <title>The draft genome of the carcinogenic human liver fluke Clonorchis sinensis.</title>
        <authorList>
            <person name="Wang X."/>
            <person name="Chen W."/>
            <person name="Huang Y."/>
            <person name="Sun J."/>
            <person name="Men J."/>
            <person name="Liu H."/>
            <person name="Luo F."/>
            <person name="Guo L."/>
            <person name="Lv X."/>
            <person name="Deng C."/>
            <person name="Zhou C."/>
            <person name="Fan Y."/>
            <person name="Li X."/>
            <person name="Huang L."/>
            <person name="Hu Y."/>
            <person name="Liang C."/>
            <person name="Hu X."/>
            <person name="Xu J."/>
            <person name="Yu X."/>
        </authorList>
    </citation>
    <scope>NUCLEOTIDE SEQUENCE [LARGE SCALE GENOMIC DNA]</scope>
    <source>
        <strain evidence="1">Henan</strain>
    </source>
</reference>
<proteinExistence type="predicted"/>
<dbReference type="AlphaFoldDB" id="G7YE47"/>
<evidence type="ECO:0000313" key="1">
    <source>
        <dbReference type="EMBL" id="GAA51231.1"/>
    </source>
</evidence>
<gene>
    <name evidence="1" type="ORF">CLF_105747</name>
</gene>
<protein>
    <submittedName>
        <fullName evidence="1">Uncharacterized protein</fullName>
    </submittedName>
</protein>
<organism evidence="1 2">
    <name type="scientific">Clonorchis sinensis</name>
    <name type="common">Chinese liver fluke</name>
    <dbReference type="NCBI Taxonomy" id="79923"/>
    <lineage>
        <taxon>Eukaryota</taxon>
        <taxon>Metazoa</taxon>
        <taxon>Spiralia</taxon>
        <taxon>Lophotrochozoa</taxon>
        <taxon>Platyhelminthes</taxon>
        <taxon>Trematoda</taxon>
        <taxon>Digenea</taxon>
        <taxon>Opisthorchiida</taxon>
        <taxon>Opisthorchiata</taxon>
        <taxon>Opisthorchiidae</taxon>
        <taxon>Clonorchis</taxon>
    </lineage>
</organism>